<dbReference type="PRINTS" id="PR00420">
    <property type="entry name" value="RNGMNOXGNASE"/>
</dbReference>
<evidence type="ECO:0000313" key="6">
    <source>
        <dbReference type="Proteomes" id="UP001296104"/>
    </source>
</evidence>
<dbReference type="GO" id="GO:0044550">
    <property type="term" value="P:secondary metabolite biosynthetic process"/>
    <property type="evidence" value="ECO:0007669"/>
    <property type="project" value="TreeGrafter"/>
</dbReference>
<name>A0AAI8YZJ7_9PEZI</name>
<keyword evidence="6" id="KW-1185">Reference proteome</keyword>
<protein>
    <recommendedName>
        <fullName evidence="4">FAD-binding domain-containing protein</fullName>
    </recommendedName>
</protein>
<dbReference type="InterPro" id="IPR051104">
    <property type="entry name" value="FAD_monoxygenase"/>
</dbReference>
<accession>A0AAI8YZJ7</accession>
<dbReference type="InterPro" id="IPR002938">
    <property type="entry name" value="FAD-bd"/>
</dbReference>
<feature type="domain" description="FAD-binding" evidence="4">
    <location>
        <begin position="106"/>
        <end position="364"/>
    </location>
</feature>
<comment type="caution">
    <text evidence="5">The sequence shown here is derived from an EMBL/GenBank/DDBJ whole genome shotgun (WGS) entry which is preliminary data.</text>
</comment>
<dbReference type="GO" id="GO:0016491">
    <property type="term" value="F:oxidoreductase activity"/>
    <property type="evidence" value="ECO:0007669"/>
    <property type="project" value="UniProtKB-KW"/>
</dbReference>
<gene>
    <name evidence="5" type="ORF">LECACI_7A004878</name>
</gene>
<dbReference type="EMBL" id="CAVMBE010000028">
    <property type="protein sequence ID" value="CAK4023602.1"/>
    <property type="molecule type" value="Genomic_DNA"/>
</dbReference>
<reference evidence="5" key="1">
    <citation type="submission" date="2023-11" db="EMBL/GenBank/DDBJ databases">
        <authorList>
            <person name="Alioto T."/>
            <person name="Alioto T."/>
            <person name="Gomez Garrido J."/>
        </authorList>
    </citation>
    <scope>NUCLEOTIDE SEQUENCE</scope>
</reference>
<evidence type="ECO:0000313" key="5">
    <source>
        <dbReference type="EMBL" id="CAK4023602.1"/>
    </source>
</evidence>
<dbReference type="AlphaFoldDB" id="A0AAI8YZJ7"/>
<dbReference type="PANTHER" id="PTHR46720:SF3">
    <property type="entry name" value="FAD-BINDING DOMAIN-CONTAINING PROTEIN-RELATED"/>
    <property type="match status" value="1"/>
</dbReference>
<evidence type="ECO:0000256" key="3">
    <source>
        <dbReference type="ARBA" id="ARBA00023002"/>
    </source>
</evidence>
<evidence type="ECO:0000256" key="1">
    <source>
        <dbReference type="ARBA" id="ARBA00022630"/>
    </source>
</evidence>
<proteinExistence type="predicted"/>
<dbReference type="InterPro" id="IPR036188">
    <property type="entry name" value="FAD/NAD-bd_sf"/>
</dbReference>
<dbReference type="PANTHER" id="PTHR46720">
    <property type="entry name" value="HYDROXYLASE, PUTATIVE (AFU_ORTHOLOGUE AFUA_3G01460)-RELATED"/>
    <property type="match status" value="1"/>
</dbReference>
<keyword evidence="3" id="KW-0560">Oxidoreductase</keyword>
<evidence type="ECO:0000259" key="4">
    <source>
        <dbReference type="Pfam" id="PF01494"/>
    </source>
</evidence>
<keyword evidence="2" id="KW-0274">FAD</keyword>
<dbReference type="Proteomes" id="UP001296104">
    <property type="component" value="Unassembled WGS sequence"/>
</dbReference>
<dbReference type="Pfam" id="PF01494">
    <property type="entry name" value="FAD_binding_3"/>
    <property type="match status" value="1"/>
</dbReference>
<evidence type="ECO:0000256" key="2">
    <source>
        <dbReference type="ARBA" id="ARBA00022827"/>
    </source>
</evidence>
<dbReference type="GO" id="GO:0071949">
    <property type="term" value="F:FAD binding"/>
    <property type="evidence" value="ECO:0007669"/>
    <property type="project" value="InterPro"/>
</dbReference>
<keyword evidence="1" id="KW-0285">Flavoprotein</keyword>
<organism evidence="5 6">
    <name type="scientific">Lecanosticta acicola</name>
    <dbReference type="NCBI Taxonomy" id="111012"/>
    <lineage>
        <taxon>Eukaryota</taxon>
        <taxon>Fungi</taxon>
        <taxon>Dikarya</taxon>
        <taxon>Ascomycota</taxon>
        <taxon>Pezizomycotina</taxon>
        <taxon>Dothideomycetes</taxon>
        <taxon>Dothideomycetidae</taxon>
        <taxon>Mycosphaerellales</taxon>
        <taxon>Mycosphaerellaceae</taxon>
        <taxon>Lecanosticta</taxon>
    </lineage>
</organism>
<sequence length="417" mass="46050">MGSTDEKINIVILGGGISGLALGAGLAKKPHITFTIYESVPEYKDVGAGLALHLNAIKAMTLIDDEVRKAYVDRALDMGEEDMEMATQVILAHGPNSGEVVAELGKAKGRKTIARYELMKGIMELLPKGAVKFGKRAESIRETNQGVVVKFTDGEEATADCVIGSDGVHSITRSYILGPDHPAVEAKNHDGYQNYRRMLPMDKAREYGLNEQWTKFVPIMCGPKGNINSMPLDRGQRLSIGLARRGLRWEADKYSGAPPLKPEEYTDYSEEAQMMIRMIADDVSGSWSYADHDHAPVYYRGRVCMIGDAAHCMHPFAGNGAAQALEDCAVIDHLFSKVHDVSQIEKAFAAYDTTRRPRSQAVVEISRKYGRVYGYAEGNMHEDPEQMRAFFKESAAFTNNADLTKQNQDAMDLYLAN</sequence>
<dbReference type="Gene3D" id="3.50.50.60">
    <property type="entry name" value="FAD/NAD(P)-binding domain"/>
    <property type="match status" value="1"/>
</dbReference>
<dbReference type="SUPFAM" id="SSF51905">
    <property type="entry name" value="FAD/NAD(P)-binding domain"/>
    <property type="match status" value="1"/>
</dbReference>